<sequence>MIFITKKLMNRLTQSYREPDMYICYCTPQSWSAKTSRAILLINEDKIIILFLNFFSTKVVHTIEFQTAELQDQTYHSGTLFSATWSFHVQGQRWKFMIPRKILTLGSMQSDFLNFMKLRIYH</sequence>
<evidence type="ECO:0000313" key="2">
    <source>
        <dbReference type="Proteomes" id="UP000247459"/>
    </source>
</evidence>
<dbReference type="AlphaFoldDB" id="A0A2W0C0N9"/>
<gene>
    <name evidence="1" type="ORF">PIL02S_06910</name>
</gene>
<evidence type="ECO:0008006" key="3">
    <source>
        <dbReference type="Google" id="ProtNLM"/>
    </source>
</evidence>
<reference evidence="1 2" key="1">
    <citation type="submission" date="2018-01" db="EMBL/GenBank/DDBJ databases">
        <title>Genome sequence of the PGP bacterium Paenibacillus illinoisensis E3.</title>
        <authorList>
            <person name="Rolli E."/>
            <person name="Marasco R."/>
            <person name="Bessem C."/>
            <person name="Michoud G."/>
            <person name="Gaiarsa S."/>
            <person name="Borin S."/>
            <person name="Daffonchio D."/>
        </authorList>
    </citation>
    <scope>NUCLEOTIDE SEQUENCE [LARGE SCALE GENOMIC DNA]</scope>
    <source>
        <strain evidence="1 2">E3</strain>
    </source>
</reference>
<comment type="caution">
    <text evidence="1">The sequence shown here is derived from an EMBL/GenBank/DDBJ whole genome shotgun (WGS) entry which is preliminary data.</text>
</comment>
<organism evidence="1 2">
    <name type="scientific">Paenibacillus illinoisensis</name>
    <dbReference type="NCBI Taxonomy" id="59845"/>
    <lineage>
        <taxon>Bacteria</taxon>
        <taxon>Bacillati</taxon>
        <taxon>Bacillota</taxon>
        <taxon>Bacilli</taxon>
        <taxon>Bacillales</taxon>
        <taxon>Paenibacillaceae</taxon>
        <taxon>Paenibacillus</taxon>
    </lineage>
</organism>
<name>A0A2W0C0N9_9BACL</name>
<evidence type="ECO:0000313" key="1">
    <source>
        <dbReference type="EMBL" id="PYY25316.1"/>
    </source>
</evidence>
<dbReference type="Proteomes" id="UP000247459">
    <property type="component" value="Unassembled WGS sequence"/>
</dbReference>
<dbReference type="OrthoDB" id="2658007at2"/>
<protein>
    <recommendedName>
        <fullName evidence="3">YokE-like PH domain-containing protein</fullName>
    </recommendedName>
</protein>
<proteinExistence type="predicted"/>
<accession>A0A2W0C0N9</accession>
<dbReference type="EMBL" id="PRLG01000039">
    <property type="protein sequence ID" value="PYY25316.1"/>
    <property type="molecule type" value="Genomic_DNA"/>
</dbReference>